<keyword evidence="1" id="KW-1133">Transmembrane helix</keyword>
<evidence type="ECO:0000256" key="1">
    <source>
        <dbReference type="SAM" id="Phobius"/>
    </source>
</evidence>
<evidence type="ECO:0000313" key="3">
    <source>
        <dbReference type="Proteomes" id="UP000663419"/>
    </source>
</evidence>
<name>A0A8A1LNU3_AJEC8</name>
<sequence>MSLAFSPSPEFPLTLVLGSVETFANVRLEREKGSKRVTLYRRKERGRRGYGGREIDLSLSLFFFFSPSLLLLLLLLSTLSMIMVIFQTPCKGCGNDCCYLPCFAFPCYWKKIGNEPGCYVTDLATTVPLFVKGSVAFSCIFGLEVPLSKTLSSPHIYCHSPQ</sequence>
<proteinExistence type="predicted"/>
<keyword evidence="1" id="KW-0472">Membrane</keyword>
<evidence type="ECO:0000313" key="2">
    <source>
        <dbReference type="EMBL" id="QSS55619.1"/>
    </source>
</evidence>
<dbReference type="VEuPathDB" id="FungiDB:I7I53_03546"/>
<organism evidence="2 3">
    <name type="scientific">Ajellomyces capsulatus (strain H88)</name>
    <name type="common">Darling's disease fungus</name>
    <name type="synonym">Histoplasma capsulatum</name>
    <dbReference type="NCBI Taxonomy" id="544711"/>
    <lineage>
        <taxon>Eukaryota</taxon>
        <taxon>Fungi</taxon>
        <taxon>Dikarya</taxon>
        <taxon>Ascomycota</taxon>
        <taxon>Pezizomycotina</taxon>
        <taxon>Eurotiomycetes</taxon>
        <taxon>Eurotiomycetidae</taxon>
        <taxon>Onygenales</taxon>
        <taxon>Ajellomycetaceae</taxon>
        <taxon>Histoplasma</taxon>
    </lineage>
</organism>
<accession>A0A8A1LNU3</accession>
<reference evidence="2" key="1">
    <citation type="submission" date="2021-01" db="EMBL/GenBank/DDBJ databases">
        <title>Chromosome-level genome assembly of a human fungal pathogen reveals clustering of transcriptionally co-regulated genes.</title>
        <authorList>
            <person name="Voorhies M."/>
            <person name="Cohen S."/>
            <person name="Shea T.P."/>
            <person name="Petrus S."/>
            <person name="Munoz J.F."/>
            <person name="Poplawski S."/>
            <person name="Goldman W.E."/>
            <person name="Michael T."/>
            <person name="Cuomo C.A."/>
            <person name="Sil A."/>
            <person name="Beyhan S."/>
        </authorList>
    </citation>
    <scope>NUCLEOTIDE SEQUENCE</scope>
    <source>
        <strain evidence="2">H88</strain>
    </source>
</reference>
<dbReference type="EMBL" id="CP069105">
    <property type="protein sequence ID" value="QSS55619.1"/>
    <property type="molecule type" value="Genomic_DNA"/>
</dbReference>
<feature type="transmembrane region" description="Helical" evidence="1">
    <location>
        <begin position="57"/>
        <end position="86"/>
    </location>
</feature>
<dbReference type="Proteomes" id="UP000663419">
    <property type="component" value="Chromosome 4"/>
</dbReference>
<dbReference type="AlphaFoldDB" id="A0A8A1LNU3"/>
<protein>
    <submittedName>
        <fullName evidence="2">Uncharacterized protein</fullName>
    </submittedName>
</protein>
<gene>
    <name evidence="2" type="ORF">I7I53_03546</name>
</gene>
<keyword evidence="1" id="KW-0812">Transmembrane</keyword>